<keyword evidence="3" id="KW-1133">Transmembrane helix</keyword>
<protein>
    <submittedName>
        <fullName evidence="4">Multiple resistance and pH homeostasis protein G</fullName>
    </submittedName>
</protein>
<dbReference type="NCBIfam" id="NF009314">
    <property type="entry name" value="PRK12674.1-2"/>
    <property type="match status" value="1"/>
</dbReference>
<dbReference type="PANTHER" id="PTHR34703:SF1">
    <property type="entry name" value="ANTIPORTER SUBUNIT MNHG2-RELATED"/>
    <property type="match status" value="1"/>
</dbReference>
<name>A0A239ZYZ0_CLOCO</name>
<dbReference type="EMBL" id="UAWC01000001">
    <property type="protein sequence ID" value="SQB33284.1"/>
    <property type="molecule type" value="Genomic_DNA"/>
</dbReference>
<dbReference type="GeneID" id="70577083"/>
<comment type="similarity">
    <text evidence="2">Belongs to the CPA3 antiporters (TC 2.A.63) subunit G family.</text>
</comment>
<evidence type="ECO:0000313" key="4">
    <source>
        <dbReference type="EMBL" id="SQB33284.1"/>
    </source>
</evidence>
<accession>A0A239ZYZ0</accession>
<dbReference type="Pfam" id="PF03334">
    <property type="entry name" value="PhaG_MnhG_YufB"/>
    <property type="match status" value="1"/>
</dbReference>
<reference evidence="4 5" key="1">
    <citation type="submission" date="2018-06" db="EMBL/GenBank/DDBJ databases">
        <authorList>
            <consortium name="Pathogen Informatics"/>
            <person name="Doyle S."/>
        </authorList>
    </citation>
    <scope>NUCLEOTIDE SEQUENCE [LARGE SCALE GENOMIC DNA]</scope>
    <source>
        <strain evidence="4 5">NCTC13028</strain>
    </source>
</reference>
<comment type="subcellular location">
    <subcellularLocation>
        <location evidence="1">Membrane</location>
        <topology evidence="1">Multi-pass membrane protein</topology>
    </subcellularLocation>
</comment>
<evidence type="ECO:0000256" key="2">
    <source>
        <dbReference type="ARBA" id="ARBA00008404"/>
    </source>
</evidence>
<dbReference type="NCBIfam" id="TIGR01300">
    <property type="entry name" value="CPA3_mnhG_phaG"/>
    <property type="match status" value="1"/>
</dbReference>
<dbReference type="GO" id="GO:0015385">
    <property type="term" value="F:sodium:proton antiporter activity"/>
    <property type="evidence" value="ECO:0007669"/>
    <property type="project" value="TreeGrafter"/>
</dbReference>
<proteinExistence type="inferred from homology"/>
<feature type="transmembrane region" description="Helical" evidence="3">
    <location>
        <begin position="6"/>
        <end position="26"/>
    </location>
</feature>
<gene>
    <name evidence="4" type="primary">mrpG</name>
    <name evidence="4" type="ORF">NCTC13028_00277</name>
</gene>
<evidence type="ECO:0000256" key="1">
    <source>
        <dbReference type="ARBA" id="ARBA00004141"/>
    </source>
</evidence>
<dbReference type="InterPro" id="IPR005133">
    <property type="entry name" value="PhaG_MnhG_YufB"/>
</dbReference>
<organism evidence="4 5">
    <name type="scientific">Clostridium cochlearium</name>
    <dbReference type="NCBI Taxonomy" id="1494"/>
    <lineage>
        <taxon>Bacteria</taxon>
        <taxon>Bacillati</taxon>
        <taxon>Bacillota</taxon>
        <taxon>Clostridia</taxon>
        <taxon>Eubacteriales</taxon>
        <taxon>Clostridiaceae</taxon>
        <taxon>Clostridium</taxon>
    </lineage>
</organism>
<keyword evidence="3" id="KW-0472">Membrane</keyword>
<dbReference type="Proteomes" id="UP000250223">
    <property type="component" value="Unassembled WGS sequence"/>
</dbReference>
<evidence type="ECO:0000256" key="3">
    <source>
        <dbReference type="SAM" id="Phobius"/>
    </source>
</evidence>
<dbReference type="RefSeq" id="WP_206152106.1">
    <property type="nucleotide sequence ID" value="NZ_CP173238.1"/>
</dbReference>
<sequence length="107" mass="11640">MIITIIGGIFILGGLFFFLVGTIGILRLPDVLTRIHSAAKCDTLGVFLTLTGLIICNGFKITSLKLLLILVFIWITNPTATHLIGKAQYSVNKSEATEHGVKENENI</sequence>
<feature type="transmembrane region" description="Helical" evidence="3">
    <location>
        <begin position="47"/>
        <end position="75"/>
    </location>
</feature>
<dbReference type="PANTHER" id="PTHR34703">
    <property type="entry name" value="ANTIPORTER SUBUNIT MNHG2-RELATED"/>
    <property type="match status" value="1"/>
</dbReference>
<evidence type="ECO:0000313" key="5">
    <source>
        <dbReference type="Proteomes" id="UP000250223"/>
    </source>
</evidence>
<keyword evidence="3" id="KW-0812">Transmembrane</keyword>
<dbReference type="AlphaFoldDB" id="A0A239ZYZ0"/>